<dbReference type="PANTHER" id="PTHR42877">
    <property type="entry name" value="L-ORNITHINE N(5)-MONOOXYGENASE-RELATED"/>
    <property type="match status" value="1"/>
</dbReference>
<dbReference type="EMBL" id="APMY01000028">
    <property type="protein sequence ID" value="EOM77686.1"/>
    <property type="molecule type" value="Genomic_DNA"/>
</dbReference>
<name>R7WQT7_9NOCA</name>
<dbReference type="GO" id="GO:0050660">
    <property type="term" value="F:flavin adenine dinucleotide binding"/>
    <property type="evidence" value="ECO:0007669"/>
    <property type="project" value="InterPro"/>
</dbReference>
<dbReference type="InterPro" id="IPR051209">
    <property type="entry name" value="FAD-bind_Monooxygenase_sf"/>
</dbReference>
<organism evidence="5 6">
    <name type="scientific">Rhodococcus rhodnii LMG 5362</name>
    <dbReference type="NCBI Taxonomy" id="1273125"/>
    <lineage>
        <taxon>Bacteria</taxon>
        <taxon>Bacillati</taxon>
        <taxon>Actinomycetota</taxon>
        <taxon>Actinomycetes</taxon>
        <taxon>Mycobacteriales</taxon>
        <taxon>Nocardiaceae</taxon>
        <taxon>Rhodococcus</taxon>
    </lineage>
</organism>
<proteinExistence type="inferred from homology"/>
<dbReference type="Gene3D" id="3.50.50.60">
    <property type="entry name" value="FAD/NAD(P)-binding domain"/>
    <property type="match status" value="2"/>
</dbReference>
<gene>
    <name evidence="5" type="ORF">Rrhod_0927</name>
</gene>
<dbReference type="SUPFAM" id="SSF51905">
    <property type="entry name" value="FAD/NAD(P)-binding domain"/>
    <property type="match status" value="2"/>
</dbReference>
<evidence type="ECO:0000256" key="3">
    <source>
        <dbReference type="ARBA" id="ARBA00022827"/>
    </source>
</evidence>
<evidence type="ECO:0000256" key="4">
    <source>
        <dbReference type="ARBA" id="ARBA00023002"/>
    </source>
</evidence>
<dbReference type="Proteomes" id="UP000013525">
    <property type="component" value="Unassembled WGS sequence"/>
</dbReference>
<dbReference type="PATRIC" id="fig|1273125.3.peg.897"/>
<evidence type="ECO:0000313" key="6">
    <source>
        <dbReference type="Proteomes" id="UP000013525"/>
    </source>
</evidence>
<dbReference type="eggNOG" id="COG2072">
    <property type="taxonomic scope" value="Bacteria"/>
</dbReference>
<keyword evidence="6" id="KW-1185">Reference proteome</keyword>
<keyword evidence="4" id="KW-0560">Oxidoreductase</keyword>
<dbReference type="PANTHER" id="PTHR42877:SF4">
    <property type="entry name" value="FAD_NAD(P)-BINDING DOMAIN-CONTAINING PROTEIN-RELATED"/>
    <property type="match status" value="1"/>
</dbReference>
<dbReference type="PRINTS" id="PR00411">
    <property type="entry name" value="PNDRDTASEI"/>
</dbReference>
<evidence type="ECO:0000256" key="1">
    <source>
        <dbReference type="ARBA" id="ARBA00010139"/>
    </source>
</evidence>
<keyword evidence="3" id="KW-0274">FAD</keyword>
<dbReference type="AlphaFoldDB" id="R7WQT7"/>
<evidence type="ECO:0000256" key="2">
    <source>
        <dbReference type="ARBA" id="ARBA00022630"/>
    </source>
</evidence>
<comment type="similarity">
    <text evidence="1">Belongs to the FAD-binding monooxygenase family.</text>
</comment>
<comment type="caution">
    <text evidence="5">The sequence shown here is derived from an EMBL/GenBank/DDBJ whole genome shotgun (WGS) entry which is preliminary data.</text>
</comment>
<reference evidence="5 6" key="1">
    <citation type="journal article" date="2013" name="Genome Announc.">
        <title>Draft Genome Sequence of Rhodococcus rhodnii Strain LMG5362, a Symbiont of Rhodnius prolixus (Hemiptera, Reduviidae, Triatominae), the Principle Vector of Trypanosoma cruzi.</title>
        <authorList>
            <person name="Pachebat J.A."/>
            <person name="van Keulen G."/>
            <person name="Whitten M.M."/>
            <person name="Girdwood S."/>
            <person name="Del Sol R."/>
            <person name="Dyson P.J."/>
            <person name="Facey P.D."/>
        </authorList>
    </citation>
    <scope>NUCLEOTIDE SEQUENCE [LARGE SCALE GENOMIC DNA]</scope>
    <source>
        <strain evidence="5 6">LMG 5362</strain>
    </source>
</reference>
<evidence type="ECO:0000313" key="5">
    <source>
        <dbReference type="EMBL" id="EOM77686.1"/>
    </source>
</evidence>
<sequence length="506" mass="54868">MTENTVLPGSVDTLVVGAGFGGLGMASRLLAADPDADVLVVDKADGVGGTWRANTYPGCACDVPTSLYSYSFAPHPGWSHTFARQPEILDYLERFATTAGLRDRIVGGCEVLGAAWDSVAGRWQVTTSLGDVSARFLVAATGALSAPSVPDLPGTADFPGVSFHSATWRHDHDLTGKRVAVIGTGASAVQFVPEIAERAAHVTVFQRTPAWVIPRPDRAFSATEKALYRRVPLLHRMVRGTVYTFREFLGGLMAHATALLPVVEKVSKAHLRRQVRDPELRRRLTPDFRIGCKRILLSNDWWRTLDRPDVTLVDERASALTASGVVDATGTEHAVDTIVWATGFTPTEPPIAHALRGESGSTLAEQWAGSPAAYKGTTVHGFPNLFLLFGPNTNLGHGSIVYMLESQIAYAVNAVTTLGDGEYFDVTRDAEAGYNDAIQRSLRTTVWNAGGCSSWYVDATGRNSVQWPTFTFVFRRALRRFDRDAYAIRRVGERVPETVVPEAPAG</sequence>
<protein>
    <submittedName>
        <fullName evidence="5">Monooxygenase</fullName>
    </submittedName>
</protein>
<keyword evidence="5" id="KW-0503">Monooxygenase</keyword>
<dbReference type="InterPro" id="IPR036188">
    <property type="entry name" value="FAD/NAD-bd_sf"/>
</dbReference>
<accession>R7WQT7</accession>
<dbReference type="GO" id="GO:0004499">
    <property type="term" value="F:N,N-dimethylaniline monooxygenase activity"/>
    <property type="evidence" value="ECO:0007669"/>
    <property type="project" value="InterPro"/>
</dbReference>
<dbReference type="InterPro" id="IPR020946">
    <property type="entry name" value="Flavin_mOase-like"/>
</dbReference>
<dbReference type="GO" id="GO:0050661">
    <property type="term" value="F:NADP binding"/>
    <property type="evidence" value="ECO:0007669"/>
    <property type="project" value="InterPro"/>
</dbReference>
<keyword evidence="2" id="KW-0285">Flavoprotein</keyword>
<dbReference type="RefSeq" id="WP_010836999.1">
    <property type="nucleotide sequence ID" value="NZ_APMY01000028.1"/>
</dbReference>
<dbReference type="Pfam" id="PF00743">
    <property type="entry name" value="FMO-like"/>
    <property type="match status" value="1"/>
</dbReference>